<dbReference type="InterPro" id="IPR017853">
    <property type="entry name" value="GH"/>
</dbReference>
<comment type="caution">
    <text evidence="8">The sequence shown here is derived from an EMBL/GenBank/DDBJ whole genome shotgun (WGS) entry which is preliminary data.</text>
</comment>
<dbReference type="EC" id="3.2.1.14" evidence="2"/>
<name>A0AAP5I5W9_9CYAN</name>
<dbReference type="InterPro" id="IPR011583">
    <property type="entry name" value="Chitinase_II/V-like_cat"/>
</dbReference>
<accession>A0AAP5I5W9</accession>
<dbReference type="GO" id="GO:0005576">
    <property type="term" value="C:extracellular region"/>
    <property type="evidence" value="ECO:0007669"/>
    <property type="project" value="TreeGrafter"/>
</dbReference>
<proteinExistence type="inferred from homology"/>
<keyword evidence="4 5" id="KW-0326">Glycosidase</keyword>
<keyword evidence="9" id="KW-1185">Reference proteome</keyword>
<dbReference type="RefSeq" id="WP_208343738.1">
    <property type="nucleotide sequence ID" value="NZ_CAWQFN010000370.1"/>
</dbReference>
<dbReference type="InterPro" id="IPR050314">
    <property type="entry name" value="Glycosyl_Hydrlase_18"/>
</dbReference>
<dbReference type="SUPFAM" id="SSF51445">
    <property type="entry name" value="(Trans)glycosidases"/>
    <property type="match status" value="1"/>
</dbReference>
<dbReference type="GO" id="GO:0008843">
    <property type="term" value="F:endochitinase activity"/>
    <property type="evidence" value="ECO:0007669"/>
    <property type="project" value="UniProtKB-EC"/>
</dbReference>
<evidence type="ECO:0000256" key="3">
    <source>
        <dbReference type="ARBA" id="ARBA00022801"/>
    </source>
</evidence>
<sequence>MSNSGDIGLASAKNSEKTFVGYYQSWSEPWTSSPRQMQLANIAPYVNKVIVSFMQPDASYKKGSYNFTGTGLQFSLDGKVVKDAIALLKERNRNTKVLVAVGGQTYTNFAQINPQTIANIVKDFGFDGVDVDYESNSVKCSSSNGQVSCTSDAEFRRVVRQIRQVLPKPYLVTAAVWSIGAYGEGKWTNAQPQGEKTGMTLNLLRSPESKMIDQLLVMSYDAGITYNPQEALAAYQNYFKGKVVMGVQVPPEAWGGNVYTLAKVRNLAQTVVDKNAAGLMLWSLQKKPEGISSDDNPTAEMIAKTACQVLLLDNCQQPLFSFQKVGISVHQ</sequence>
<dbReference type="Proteomes" id="UP000667802">
    <property type="component" value="Unassembled WGS sequence"/>
</dbReference>
<dbReference type="InterPro" id="IPR001579">
    <property type="entry name" value="Glyco_hydro_18_chit_AS"/>
</dbReference>
<evidence type="ECO:0000259" key="7">
    <source>
        <dbReference type="PROSITE" id="PS51910"/>
    </source>
</evidence>
<evidence type="ECO:0000313" key="9">
    <source>
        <dbReference type="Proteomes" id="UP000667802"/>
    </source>
</evidence>
<evidence type="ECO:0000256" key="1">
    <source>
        <dbReference type="ARBA" id="ARBA00000822"/>
    </source>
</evidence>
<dbReference type="AlphaFoldDB" id="A0AAP5I5W9"/>
<comment type="similarity">
    <text evidence="6">Belongs to the glycosyl hydrolase 18 family.</text>
</comment>
<dbReference type="InterPro" id="IPR001223">
    <property type="entry name" value="Glyco_hydro18_cat"/>
</dbReference>
<feature type="domain" description="GH18" evidence="7">
    <location>
        <begin position="17"/>
        <end position="331"/>
    </location>
</feature>
<keyword evidence="3 5" id="KW-0378">Hydrolase</keyword>
<evidence type="ECO:0000256" key="6">
    <source>
        <dbReference type="RuleBase" id="RU004453"/>
    </source>
</evidence>
<dbReference type="GO" id="GO:0005975">
    <property type="term" value="P:carbohydrate metabolic process"/>
    <property type="evidence" value="ECO:0007669"/>
    <property type="project" value="InterPro"/>
</dbReference>
<dbReference type="PROSITE" id="PS01095">
    <property type="entry name" value="GH18_1"/>
    <property type="match status" value="1"/>
</dbReference>
<reference evidence="9" key="1">
    <citation type="journal article" date="2021" name="Science">
        <title>Hunting the eagle killer: A cyanobacterial neurotoxin causes vacuolar myelinopathy.</title>
        <authorList>
            <person name="Breinlinger S."/>
            <person name="Phillips T.J."/>
            <person name="Haram B.N."/>
            <person name="Mares J."/>
            <person name="Martinez Yerena J.A."/>
            <person name="Hrouzek P."/>
            <person name="Sobotka R."/>
            <person name="Henderson W.M."/>
            <person name="Schmieder P."/>
            <person name="Williams S.M."/>
            <person name="Lauderdale J.D."/>
            <person name="Wilde H.D."/>
            <person name="Gerrin W."/>
            <person name="Kust A."/>
            <person name="Washington J.W."/>
            <person name="Wagner C."/>
            <person name="Geier B."/>
            <person name="Liebeke M."/>
            <person name="Enke H."/>
            <person name="Niedermeyer T.H.J."/>
            <person name="Wilde S.B."/>
        </authorList>
    </citation>
    <scope>NUCLEOTIDE SEQUENCE [LARGE SCALE GENOMIC DNA]</scope>
    <source>
        <strain evidence="9">Thurmond2011</strain>
    </source>
</reference>
<evidence type="ECO:0000313" key="8">
    <source>
        <dbReference type="EMBL" id="MDR9895381.1"/>
    </source>
</evidence>
<dbReference type="PROSITE" id="PS51910">
    <property type="entry name" value="GH18_2"/>
    <property type="match status" value="1"/>
</dbReference>
<organism evidence="8 9">
    <name type="scientific">Aetokthonos hydrillicola Thurmond2011</name>
    <dbReference type="NCBI Taxonomy" id="2712845"/>
    <lineage>
        <taxon>Bacteria</taxon>
        <taxon>Bacillati</taxon>
        <taxon>Cyanobacteriota</taxon>
        <taxon>Cyanophyceae</taxon>
        <taxon>Nostocales</taxon>
        <taxon>Hapalosiphonaceae</taxon>
        <taxon>Aetokthonos</taxon>
    </lineage>
</organism>
<dbReference type="Gene3D" id="3.20.20.80">
    <property type="entry name" value="Glycosidases"/>
    <property type="match status" value="1"/>
</dbReference>
<comment type="catalytic activity">
    <reaction evidence="1">
        <text>Random endo-hydrolysis of N-acetyl-beta-D-glucosaminide (1-&gt;4)-beta-linkages in chitin and chitodextrins.</text>
        <dbReference type="EC" id="3.2.1.14"/>
    </reaction>
</comment>
<evidence type="ECO:0000256" key="5">
    <source>
        <dbReference type="RuleBase" id="RU000489"/>
    </source>
</evidence>
<dbReference type="PANTHER" id="PTHR11177:SF317">
    <property type="entry name" value="CHITINASE 12-RELATED"/>
    <property type="match status" value="1"/>
</dbReference>
<evidence type="ECO:0000256" key="4">
    <source>
        <dbReference type="ARBA" id="ARBA00023295"/>
    </source>
</evidence>
<dbReference type="SMART" id="SM00636">
    <property type="entry name" value="Glyco_18"/>
    <property type="match status" value="1"/>
</dbReference>
<gene>
    <name evidence="8" type="ORF">G7B40_012495</name>
</gene>
<protein>
    <recommendedName>
        <fullName evidence="2">chitinase</fullName>
        <ecNumber evidence="2">3.2.1.14</ecNumber>
    </recommendedName>
</protein>
<evidence type="ECO:0000256" key="2">
    <source>
        <dbReference type="ARBA" id="ARBA00012729"/>
    </source>
</evidence>
<dbReference type="EMBL" id="JAALHA020000004">
    <property type="protein sequence ID" value="MDR9895381.1"/>
    <property type="molecule type" value="Genomic_DNA"/>
</dbReference>
<dbReference type="GO" id="GO:0008061">
    <property type="term" value="F:chitin binding"/>
    <property type="evidence" value="ECO:0007669"/>
    <property type="project" value="InterPro"/>
</dbReference>
<dbReference type="PANTHER" id="PTHR11177">
    <property type="entry name" value="CHITINASE"/>
    <property type="match status" value="1"/>
</dbReference>
<dbReference type="GO" id="GO:0006032">
    <property type="term" value="P:chitin catabolic process"/>
    <property type="evidence" value="ECO:0007669"/>
    <property type="project" value="TreeGrafter"/>
</dbReference>
<dbReference type="Pfam" id="PF00704">
    <property type="entry name" value="Glyco_hydro_18"/>
    <property type="match status" value="1"/>
</dbReference>